<dbReference type="OrthoDB" id="6612291at2759"/>
<evidence type="ECO:0000256" key="7">
    <source>
        <dbReference type="SAM" id="Phobius"/>
    </source>
</evidence>
<evidence type="ECO:0000256" key="5">
    <source>
        <dbReference type="ARBA" id="ARBA00023136"/>
    </source>
</evidence>
<reference evidence="10 11" key="1">
    <citation type="submission" date="2018-11" db="EMBL/GenBank/DDBJ databases">
        <title>Genome sequence of Saitozyma podzolica DSM 27192.</title>
        <authorList>
            <person name="Aliyu H."/>
            <person name="Gorte O."/>
            <person name="Ochsenreither K."/>
        </authorList>
    </citation>
    <scope>NUCLEOTIDE SEQUENCE [LARGE SCALE GENOMIC DNA]</scope>
    <source>
        <strain evidence="10 11">DSM 27192</strain>
    </source>
</reference>
<evidence type="ECO:0000313" key="11">
    <source>
        <dbReference type="Proteomes" id="UP000279259"/>
    </source>
</evidence>
<dbReference type="PANTHER" id="PTHR48022">
    <property type="entry name" value="PLASTIDIC GLUCOSE TRANSPORTER 4"/>
    <property type="match status" value="1"/>
</dbReference>
<dbReference type="InterPro" id="IPR036259">
    <property type="entry name" value="MFS_trans_sf"/>
</dbReference>
<dbReference type="InterPro" id="IPR005829">
    <property type="entry name" value="Sugar_transporter_CS"/>
</dbReference>
<dbReference type="InterPro" id="IPR020846">
    <property type="entry name" value="MFS_dom"/>
</dbReference>
<feature type="transmembrane region" description="Helical" evidence="7">
    <location>
        <begin position="361"/>
        <end position="382"/>
    </location>
</feature>
<dbReference type="Proteomes" id="UP000279259">
    <property type="component" value="Unassembled WGS sequence"/>
</dbReference>
<organism evidence="10 11">
    <name type="scientific">Saitozyma podzolica</name>
    <dbReference type="NCBI Taxonomy" id="1890683"/>
    <lineage>
        <taxon>Eukaryota</taxon>
        <taxon>Fungi</taxon>
        <taxon>Dikarya</taxon>
        <taxon>Basidiomycota</taxon>
        <taxon>Agaricomycotina</taxon>
        <taxon>Tremellomycetes</taxon>
        <taxon>Tremellales</taxon>
        <taxon>Trimorphomycetaceae</taxon>
        <taxon>Saitozyma</taxon>
    </lineage>
</organism>
<feature type="transmembrane region" description="Helical" evidence="7">
    <location>
        <begin position="92"/>
        <end position="112"/>
    </location>
</feature>
<accession>A0A427YN24</accession>
<dbReference type="PANTHER" id="PTHR48022:SF2">
    <property type="entry name" value="PLASTIDIC GLUCOSE TRANSPORTER 4"/>
    <property type="match status" value="1"/>
</dbReference>
<evidence type="ECO:0000256" key="4">
    <source>
        <dbReference type="ARBA" id="ARBA00022989"/>
    </source>
</evidence>
<dbReference type="AlphaFoldDB" id="A0A427YN24"/>
<dbReference type="Gene3D" id="1.20.1250.20">
    <property type="entry name" value="MFS general substrate transporter like domains"/>
    <property type="match status" value="1"/>
</dbReference>
<feature type="transmembrane region" description="Helical" evidence="7">
    <location>
        <begin position="178"/>
        <end position="197"/>
    </location>
</feature>
<protein>
    <recommendedName>
        <fullName evidence="9">Major facilitator superfamily (MFS) profile domain-containing protein</fullName>
    </recommendedName>
</protein>
<feature type="transmembrane region" description="Helical" evidence="7">
    <location>
        <begin position="65"/>
        <end position="85"/>
    </location>
</feature>
<dbReference type="EMBL" id="RSCD01000006">
    <property type="protein sequence ID" value="RSH92483.1"/>
    <property type="molecule type" value="Genomic_DNA"/>
</dbReference>
<feature type="region of interest" description="Disordered" evidence="6">
    <location>
        <begin position="513"/>
        <end position="541"/>
    </location>
</feature>
<feature type="transmembrane region" description="Helical" evidence="7">
    <location>
        <begin position="429"/>
        <end position="453"/>
    </location>
</feature>
<dbReference type="GO" id="GO:0016020">
    <property type="term" value="C:membrane"/>
    <property type="evidence" value="ECO:0007669"/>
    <property type="project" value="UniProtKB-SubCell"/>
</dbReference>
<comment type="similarity">
    <text evidence="2">Belongs to the major facilitator superfamily. Sugar transporter (TC 2.A.1.1) family.</text>
</comment>
<evidence type="ECO:0000259" key="9">
    <source>
        <dbReference type="PROSITE" id="PS50850"/>
    </source>
</evidence>
<feature type="domain" description="Major facilitator superfamily (MFS) profile" evidence="9">
    <location>
        <begin position="16"/>
        <end position="482"/>
    </location>
</feature>
<dbReference type="InterPro" id="IPR050360">
    <property type="entry name" value="MFS_Sugar_Transporters"/>
</dbReference>
<dbReference type="Pfam" id="PF00083">
    <property type="entry name" value="Sugar_tr"/>
    <property type="match status" value="2"/>
</dbReference>
<dbReference type="InterPro" id="IPR005828">
    <property type="entry name" value="MFS_sugar_transport-like"/>
</dbReference>
<comment type="subcellular location">
    <subcellularLocation>
        <location evidence="1">Membrane</location>
        <topology evidence="1">Multi-pass membrane protein</topology>
    </subcellularLocation>
</comment>
<feature type="signal peptide" evidence="8">
    <location>
        <begin position="1"/>
        <end position="28"/>
    </location>
</feature>
<proteinExistence type="inferred from homology"/>
<evidence type="ECO:0000256" key="1">
    <source>
        <dbReference type="ARBA" id="ARBA00004141"/>
    </source>
</evidence>
<gene>
    <name evidence="10" type="ORF">EHS25_008899</name>
</gene>
<keyword evidence="11" id="KW-1185">Reference proteome</keyword>
<sequence>MAWRRLGNMTPLLAFSCFCLLVGDMLFGYDTGSFGGILANPGFINQFGIANAKGVYAISSLHTSLLSSLAFIGKFAGCVLAGPLIERWGHRAVFLILAAVSYVGIVVEMTSAGTGDGTGRLAQFIVGRIVVYASVGLVEVTVTDPSQLTFAITSKVVLELTVIRTYQSEIVPAPLRGLVVLSLQLFLNAGSLVATGVNRAFSTYTSSVGWRVATGIQFAFPTLILGFLPFIPDSPRWLLSKDREADAVHALRRLRTPEEVSLGHCEAELSAIHEALRANVHKASWSAVFRGSNLRRTLVVLVGFTYQQITGQAFVSTYQTVFYKSNGYAAQAFTFPVINGVLGTLAVIPGMFLVDSLGRRPLFMISCALQAFWMFLLAGLGSKPYKTTTESNTVVAAFMLYSVCYSLGGAATPYLLAAEVPNNAVREKTASLGAALNVVWAFITNFVLPYMLAALSFKVGYIFGGIALSAVVWTFFFLPETKGRALEEIDAVFEKPFNPFRPTVVTPSSAARRVGELEDDGKQEHQHVHEADEKAVENQAV</sequence>
<feature type="chain" id="PRO_5019579806" description="Major facilitator superfamily (MFS) profile domain-containing protein" evidence="8">
    <location>
        <begin position="29"/>
        <end position="541"/>
    </location>
</feature>
<evidence type="ECO:0000256" key="8">
    <source>
        <dbReference type="SAM" id="SignalP"/>
    </source>
</evidence>
<comment type="caution">
    <text evidence="10">The sequence shown here is derived from an EMBL/GenBank/DDBJ whole genome shotgun (WGS) entry which is preliminary data.</text>
</comment>
<evidence type="ECO:0000256" key="3">
    <source>
        <dbReference type="ARBA" id="ARBA00022692"/>
    </source>
</evidence>
<evidence type="ECO:0000313" key="10">
    <source>
        <dbReference type="EMBL" id="RSH92483.1"/>
    </source>
</evidence>
<feature type="transmembrane region" description="Helical" evidence="7">
    <location>
        <begin position="394"/>
        <end position="417"/>
    </location>
</feature>
<dbReference type="GO" id="GO:0005351">
    <property type="term" value="F:carbohydrate:proton symporter activity"/>
    <property type="evidence" value="ECO:0007669"/>
    <property type="project" value="TreeGrafter"/>
</dbReference>
<keyword evidence="8" id="KW-0732">Signal</keyword>
<feature type="transmembrane region" description="Helical" evidence="7">
    <location>
        <begin position="333"/>
        <end position="354"/>
    </location>
</feature>
<keyword evidence="5 7" id="KW-0472">Membrane</keyword>
<dbReference type="PROSITE" id="PS50850">
    <property type="entry name" value="MFS"/>
    <property type="match status" value="1"/>
</dbReference>
<evidence type="ECO:0000256" key="6">
    <source>
        <dbReference type="SAM" id="MobiDB-lite"/>
    </source>
</evidence>
<dbReference type="SUPFAM" id="SSF103473">
    <property type="entry name" value="MFS general substrate transporter"/>
    <property type="match status" value="1"/>
</dbReference>
<feature type="transmembrane region" description="Helical" evidence="7">
    <location>
        <begin position="459"/>
        <end position="478"/>
    </location>
</feature>
<feature type="transmembrane region" description="Helical" evidence="7">
    <location>
        <begin position="209"/>
        <end position="231"/>
    </location>
</feature>
<dbReference type="PROSITE" id="PS00216">
    <property type="entry name" value="SUGAR_TRANSPORT_1"/>
    <property type="match status" value="1"/>
</dbReference>
<dbReference type="PROSITE" id="PS51257">
    <property type="entry name" value="PROKAR_LIPOPROTEIN"/>
    <property type="match status" value="1"/>
</dbReference>
<evidence type="ECO:0000256" key="2">
    <source>
        <dbReference type="ARBA" id="ARBA00010992"/>
    </source>
</evidence>
<keyword evidence="4 7" id="KW-1133">Transmembrane helix</keyword>
<keyword evidence="3 7" id="KW-0812">Transmembrane</keyword>
<name>A0A427YN24_9TREE</name>